<evidence type="ECO:0000256" key="2">
    <source>
        <dbReference type="ARBA" id="ARBA00023027"/>
    </source>
</evidence>
<keyword evidence="4" id="KW-0670">Pyruvate</keyword>
<dbReference type="SUPFAM" id="SSF51735">
    <property type="entry name" value="NAD(P)-binding Rossmann-fold domains"/>
    <property type="match status" value="1"/>
</dbReference>
<evidence type="ECO:0000313" key="4">
    <source>
        <dbReference type="EMBL" id="SEQ60471.1"/>
    </source>
</evidence>
<proteinExistence type="predicted"/>
<sequence>MLVSCEGMDPAEWGRELAALCPDMEFLAARPDGSDLPDAETLTRVRYLVAWKPSQKVVSSLPALEAIFYMGAGVDHLLRLDVPDVPVVRSVDEDLTRQMTEYVVWQVLHHHRQAEAYRAAQAGRRWEPLDPISAPDVGIGILGLGVLGTDASEVLKRLGFHVMGWSRTPKVMPGLQTFSGEAGLAAMLPMTDILVSILPLTEETCGLLNRDLFATLRKDGPLGGPVLINAGRGGSQVDADIAAALRDGTLKGASLDVFETEPLPAESPLWDCPNLVITPHVAASSDAKALSRTIAGQINAHRNGEPLRNIVDVSRGY</sequence>
<dbReference type="AlphaFoldDB" id="A0A1H9HDS0"/>
<keyword evidence="2" id="KW-0520">NAD</keyword>
<protein>
    <submittedName>
        <fullName evidence="4">Glyoxylate/hydroxypyruvate reductase A</fullName>
    </submittedName>
</protein>
<dbReference type="STRING" id="1855383.SAMN05216548_10611"/>
<dbReference type="PANTHER" id="PTHR43333:SF1">
    <property type="entry name" value="D-ISOMER SPECIFIC 2-HYDROXYACID DEHYDROGENASE NAD-BINDING DOMAIN-CONTAINING PROTEIN"/>
    <property type="match status" value="1"/>
</dbReference>
<dbReference type="Gene3D" id="3.40.50.720">
    <property type="entry name" value="NAD(P)-binding Rossmann-like Domain"/>
    <property type="match status" value="2"/>
</dbReference>
<organism evidence="4 5">
    <name type="scientific">Faunimonas pinastri</name>
    <dbReference type="NCBI Taxonomy" id="1855383"/>
    <lineage>
        <taxon>Bacteria</taxon>
        <taxon>Pseudomonadati</taxon>
        <taxon>Pseudomonadota</taxon>
        <taxon>Alphaproteobacteria</taxon>
        <taxon>Hyphomicrobiales</taxon>
        <taxon>Afifellaceae</taxon>
        <taxon>Faunimonas</taxon>
    </lineage>
</organism>
<dbReference type="CDD" id="cd12164">
    <property type="entry name" value="GDH_like_2"/>
    <property type="match status" value="1"/>
</dbReference>
<dbReference type="InterPro" id="IPR006140">
    <property type="entry name" value="D-isomer_DH_NAD-bd"/>
</dbReference>
<reference evidence="4 5" key="1">
    <citation type="submission" date="2016-10" db="EMBL/GenBank/DDBJ databases">
        <authorList>
            <person name="de Groot N.N."/>
        </authorList>
    </citation>
    <scope>NUCLEOTIDE SEQUENCE [LARGE SCALE GENOMIC DNA]</scope>
    <source>
        <strain evidence="4 5">A52C2</strain>
    </source>
</reference>
<feature type="domain" description="D-isomer specific 2-hydroxyacid dehydrogenase NAD-binding" evidence="3">
    <location>
        <begin position="105"/>
        <end position="282"/>
    </location>
</feature>
<keyword evidence="1" id="KW-0560">Oxidoreductase</keyword>
<dbReference type="Proteomes" id="UP000199647">
    <property type="component" value="Unassembled WGS sequence"/>
</dbReference>
<evidence type="ECO:0000313" key="5">
    <source>
        <dbReference type="Proteomes" id="UP000199647"/>
    </source>
</evidence>
<dbReference type="Pfam" id="PF02826">
    <property type="entry name" value="2-Hacid_dh_C"/>
    <property type="match status" value="1"/>
</dbReference>
<dbReference type="PANTHER" id="PTHR43333">
    <property type="entry name" value="2-HACID_DH_C DOMAIN-CONTAINING PROTEIN"/>
    <property type="match status" value="1"/>
</dbReference>
<evidence type="ECO:0000256" key="1">
    <source>
        <dbReference type="ARBA" id="ARBA00023002"/>
    </source>
</evidence>
<dbReference type="InterPro" id="IPR036291">
    <property type="entry name" value="NAD(P)-bd_dom_sf"/>
</dbReference>
<keyword evidence="5" id="KW-1185">Reference proteome</keyword>
<accession>A0A1H9HDS0</accession>
<dbReference type="EMBL" id="FOFG01000006">
    <property type="protein sequence ID" value="SEQ60471.1"/>
    <property type="molecule type" value="Genomic_DNA"/>
</dbReference>
<dbReference type="GO" id="GO:0051287">
    <property type="term" value="F:NAD binding"/>
    <property type="evidence" value="ECO:0007669"/>
    <property type="project" value="InterPro"/>
</dbReference>
<name>A0A1H9HDS0_9HYPH</name>
<dbReference type="GO" id="GO:0016491">
    <property type="term" value="F:oxidoreductase activity"/>
    <property type="evidence" value="ECO:0007669"/>
    <property type="project" value="UniProtKB-KW"/>
</dbReference>
<gene>
    <name evidence="4" type="ORF">SAMN05216548_10611</name>
</gene>
<evidence type="ECO:0000259" key="3">
    <source>
        <dbReference type="Pfam" id="PF02826"/>
    </source>
</evidence>